<protein>
    <submittedName>
        <fullName evidence="1">Uncharacterized protein</fullName>
    </submittedName>
</protein>
<proteinExistence type="predicted"/>
<keyword evidence="2" id="KW-1185">Reference proteome</keyword>
<evidence type="ECO:0000313" key="1">
    <source>
        <dbReference type="EMBL" id="KAK7680377.1"/>
    </source>
</evidence>
<accession>A0AAW0FJL0</accession>
<evidence type="ECO:0000313" key="2">
    <source>
        <dbReference type="Proteomes" id="UP001385951"/>
    </source>
</evidence>
<name>A0AAW0FJL0_9APHY</name>
<organism evidence="1 2">
    <name type="scientific">Cerrena zonata</name>
    <dbReference type="NCBI Taxonomy" id="2478898"/>
    <lineage>
        <taxon>Eukaryota</taxon>
        <taxon>Fungi</taxon>
        <taxon>Dikarya</taxon>
        <taxon>Basidiomycota</taxon>
        <taxon>Agaricomycotina</taxon>
        <taxon>Agaricomycetes</taxon>
        <taxon>Polyporales</taxon>
        <taxon>Cerrenaceae</taxon>
        <taxon>Cerrena</taxon>
    </lineage>
</organism>
<gene>
    <name evidence="1" type="ORF">QCA50_016617</name>
</gene>
<reference evidence="1 2" key="1">
    <citation type="submission" date="2022-09" db="EMBL/GenBank/DDBJ databases">
        <authorList>
            <person name="Palmer J.M."/>
        </authorList>
    </citation>
    <scope>NUCLEOTIDE SEQUENCE [LARGE SCALE GENOMIC DNA]</scope>
    <source>
        <strain evidence="1 2">DSM 7382</strain>
    </source>
</reference>
<comment type="caution">
    <text evidence="1">The sequence shown here is derived from an EMBL/GenBank/DDBJ whole genome shotgun (WGS) entry which is preliminary data.</text>
</comment>
<dbReference type="EMBL" id="JASBNA010000050">
    <property type="protein sequence ID" value="KAK7680377.1"/>
    <property type="molecule type" value="Genomic_DNA"/>
</dbReference>
<sequence length="121" mass="13772">MVPLRPRIDKVMLRDVYGRHQLGALGYVEVLFDALGYEFKHKCWVTRMDLPVEIQLGNDLASAFELTLMFAPGIGNVLLQSADAKKEATRYICDHVNIYLPDNPTSMLLLMFLDVNVIDQM</sequence>
<dbReference type="AlphaFoldDB" id="A0AAW0FJL0"/>
<dbReference type="Proteomes" id="UP001385951">
    <property type="component" value="Unassembled WGS sequence"/>
</dbReference>